<dbReference type="eggNOG" id="COG0546">
    <property type="taxonomic scope" value="Bacteria"/>
</dbReference>
<dbReference type="InterPro" id="IPR036412">
    <property type="entry name" value="HAD-like_sf"/>
</dbReference>
<dbReference type="InterPro" id="IPR050155">
    <property type="entry name" value="HAD-like_hydrolase_sf"/>
</dbReference>
<dbReference type="PANTHER" id="PTHR43434:SF20">
    <property type="entry name" value="5'-NUCLEOTIDASE"/>
    <property type="match status" value="1"/>
</dbReference>
<protein>
    <submittedName>
        <fullName evidence="1">Phosphoglycolate phosphatase</fullName>
        <ecNumber evidence="1">3.1.3.5</ecNumber>
    </submittedName>
</protein>
<keyword evidence="1" id="KW-0378">Hydrolase</keyword>
<dbReference type="GO" id="GO:0004713">
    <property type="term" value="F:protein tyrosine kinase activity"/>
    <property type="evidence" value="ECO:0007669"/>
    <property type="project" value="TreeGrafter"/>
</dbReference>
<accession>A0A086Z0D6</accession>
<comment type="caution">
    <text evidence="1">The sequence shown here is derived from an EMBL/GenBank/DDBJ whole genome shotgun (WGS) entry which is preliminary data.</text>
</comment>
<dbReference type="EMBL" id="JGYK01000001">
    <property type="protein sequence ID" value="KFI39986.1"/>
    <property type="molecule type" value="Genomic_DNA"/>
</dbReference>
<evidence type="ECO:0000313" key="1">
    <source>
        <dbReference type="EMBL" id="KFI39986.1"/>
    </source>
</evidence>
<dbReference type="STRING" id="1437605.AB656_02055"/>
<dbReference type="AlphaFoldDB" id="A0A086Z0D6"/>
<dbReference type="Pfam" id="PF13419">
    <property type="entry name" value="HAD_2"/>
    <property type="match status" value="1"/>
</dbReference>
<dbReference type="Gene3D" id="3.40.50.1000">
    <property type="entry name" value="HAD superfamily/HAD-like"/>
    <property type="match status" value="1"/>
</dbReference>
<keyword evidence="2" id="KW-1185">Reference proteome</keyword>
<dbReference type="InterPro" id="IPR041492">
    <property type="entry name" value="HAD_2"/>
</dbReference>
<dbReference type="InterPro" id="IPR023214">
    <property type="entry name" value="HAD_sf"/>
</dbReference>
<dbReference type="GO" id="GO:0008253">
    <property type="term" value="F:5'-nucleotidase activity"/>
    <property type="evidence" value="ECO:0007669"/>
    <property type="project" value="UniProtKB-EC"/>
</dbReference>
<dbReference type="PANTHER" id="PTHR43434">
    <property type="entry name" value="PHOSPHOGLYCOLATE PHOSPHATASE"/>
    <property type="match status" value="1"/>
</dbReference>
<dbReference type="SUPFAM" id="SSF56784">
    <property type="entry name" value="HAD-like"/>
    <property type="match status" value="1"/>
</dbReference>
<sequence>MASEGQIGEHARTIVLLDLDGTLTASHPGIIASVVKTFEDLGLPVPSQAELRRFIGPSIPASLRRNHVDESLIGRAVSIYRSYYTDRAIFEDPSGSGRLVTGTLCNSVFPDVPDQLRALRRAGFHLSVATCKPEAQAKSICGHFGLEPLLDDVFGASQDSSRVRKDQVISYGFDSLGFNPEAGDQALMVGDRWTDADGAHAVGLDCLGCGWGYAEAGELAEHGCYRVIEHVHDLAQAVEEYFLPATAKV</sequence>
<dbReference type="Proteomes" id="UP000029015">
    <property type="component" value="Unassembled WGS sequence"/>
</dbReference>
<dbReference type="Gene3D" id="1.10.150.240">
    <property type="entry name" value="Putative phosphatase, domain 2"/>
    <property type="match status" value="1"/>
</dbReference>
<organism evidence="1 2">
    <name type="scientific">Bifidobacterium actinocoloniiforme DSM 22766</name>
    <dbReference type="NCBI Taxonomy" id="1437605"/>
    <lineage>
        <taxon>Bacteria</taxon>
        <taxon>Bacillati</taxon>
        <taxon>Actinomycetota</taxon>
        <taxon>Actinomycetes</taxon>
        <taxon>Bifidobacteriales</taxon>
        <taxon>Bifidobacteriaceae</taxon>
        <taxon>Bifidobacterium</taxon>
    </lineage>
</organism>
<dbReference type="SFLD" id="SFLDG01129">
    <property type="entry name" value="C1.5:_HAD__Beta-PGM__Phosphata"/>
    <property type="match status" value="1"/>
</dbReference>
<dbReference type="EC" id="3.1.3.5" evidence="1"/>
<dbReference type="InterPro" id="IPR023198">
    <property type="entry name" value="PGP-like_dom2"/>
</dbReference>
<gene>
    <name evidence="1" type="ORF">BACT_0687</name>
</gene>
<proteinExistence type="predicted"/>
<evidence type="ECO:0000313" key="2">
    <source>
        <dbReference type="Proteomes" id="UP000029015"/>
    </source>
</evidence>
<dbReference type="OrthoDB" id="9776368at2"/>
<reference evidence="1 2" key="1">
    <citation type="submission" date="2014-03" db="EMBL/GenBank/DDBJ databases">
        <title>Genomics of Bifidobacteria.</title>
        <authorList>
            <person name="Ventura M."/>
            <person name="Milani C."/>
            <person name="Lugli G.A."/>
        </authorList>
    </citation>
    <scope>NUCLEOTIDE SEQUENCE [LARGE SCALE GENOMIC DNA]</scope>
    <source>
        <strain evidence="1 2">DSM 22766</strain>
    </source>
</reference>
<dbReference type="GO" id="GO:0005829">
    <property type="term" value="C:cytosol"/>
    <property type="evidence" value="ECO:0007669"/>
    <property type="project" value="TreeGrafter"/>
</dbReference>
<dbReference type="SFLD" id="SFLDS00003">
    <property type="entry name" value="Haloacid_Dehalogenase"/>
    <property type="match status" value="1"/>
</dbReference>
<name>A0A086Z0D6_9BIFI</name>